<name>A0A937JMM2_9ACTN</name>
<gene>
    <name evidence="2" type="ORF">JK359_17025</name>
</gene>
<keyword evidence="1" id="KW-0472">Membrane</keyword>
<keyword evidence="1" id="KW-1133">Transmembrane helix</keyword>
<dbReference type="RefSeq" id="WP_201836381.1">
    <property type="nucleotide sequence ID" value="NZ_JAERRK010000007.1"/>
</dbReference>
<keyword evidence="1" id="KW-0812">Transmembrane</keyword>
<evidence type="ECO:0000256" key="1">
    <source>
        <dbReference type="SAM" id="Phobius"/>
    </source>
</evidence>
<evidence type="ECO:0000313" key="2">
    <source>
        <dbReference type="EMBL" id="MBL1083650.1"/>
    </source>
</evidence>
<protein>
    <submittedName>
        <fullName evidence="2">Uncharacterized protein</fullName>
    </submittedName>
</protein>
<dbReference type="AlphaFoldDB" id="A0A937JMM2"/>
<comment type="caution">
    <text evidence="2">The sequence shown here is derived from an EMBL/GenBank/DDBJ whole genome shotgun (WGS) entry which is preliminary data.</text>
</comment>
<feature type="transmembrane region" description="Helical" evidence="1">
    <location>
        <begin position="265"/>
        <end position="285"/>
    </location>
</feature>
<reference evidence="2" key="1">
    <citation type="submission" date="2021-01" db="EMBL/GenBank/DDBJ databases">
        <title>WGS of actinomycetes isolated from Thailand.</title>
        <authorList>
            <person name="Thawai C."/>
        </authorList>
    </citation>
    <scope>NUCLEOTIDE SEQUENCE</scope>
    <source>
        <strain evidence="2">RCU-197</strain>
    </source>
</reference>
<dbReference type="EMBL" id="JAERRK010000007">
    <property type="protein sequence ID" value="MBL1083650.1"/>
    <property type="molecule type" value="Genomic_DNA"/>
</dbReference>
<proteinExistence type="predicted"/>
<evidence type="ECO:0000313" key="3">
    <source>
        <dbReference type="Proteomes" id="UP000661858"/>
    </source>
</evidence>
<dbReference type="Proteomes" id="UP000661858">
    <property type="component" value="Unassembled WGS sequence"/>
</dbReference>
<sequence>MTTWFVQSRGRLPTQDYSWTPVRPQAASGLSPDALLAQGCAGRSIGELIDDSKPSLLLYALRESSHRQQVWVLLMTGLSSGETAAERDHMNRDIRVLVLGVGTGPHPPHGLTAVASLFLTGGLRAGVPVSYGLEGAAGYAVDAEAWGAVVERATRFDVPPADRVPGKHMVVLDRDSPANRRRAAGMLSHAQRCFAQGTFEAGEAGLVGRKARPLLVVTTLLGRESLKTLRPWYGLSQHVGEQQVVGLRRALGDSVVDCIKGVGSVFVVFAVLTVLAAACAMSVLLW</sequence>
<organism evidence="2 3">
    <name type="scientific">Streptomyces actinomycinicus</name>
    <dbReference type="NCBI Taxonomy" id="1695166"/>
    <lineage>
        <taxon>Bacteria</taxon>
        <taxon>Bacillati</taxon>
        <taxon>Actinomycetota</taxon>
        <taxon>Actinomycetes</taxon>
        <taxon>Kitasatosporales</taxon>
        <taxon>Streptomycetaceae</taxon>
        <taxon>Streptomyces</taxon>
    </lineage>
</organism>
<accession>A0A937JMM2</accession>
<keyword evidence="3" id="KW-1185">Reference proteome</keyword>